<reference evidence="1 2" key="1">
    <citation type="journal article" date="2018" name="Biotechnol. Biofuels">
        <title>Integrative visual omics of the white-rot fungus Polyporus brumalis exposes the biotechnological potential of its oxidative enzymes for delignifying raw plant biomass.</title>
        <authorList>
            <person name="Miyauchi S."/>
            <person name="Rancon A."/>
            <person name="Drula E."/>
            <person name="Hage H."/>
            <person name="Chaduli D."/>
            <person name="Favel A."/>
            <person name="Grisel S."/>
            <person name="Henrissat B."/>
            <person name="Herpoel-Gimbert I."/>
            <person name="Ruiz-Duenas F.J."/>
            <person name="Chevret D."/>
            <person name="Hainaut M."/>
            <person name="Lin J."/>
            <person name="Wang M."/>
            <person name="Pangilinan J."/>
            <person name="Lipzen A."/>
            <person name="Lesage-Meessen L."/>
            <person name="Navarro D."/>
            <person name="Riley R."/>
            <person name="Grigoriev I.V."/>
            <person name="Zhou S."/>
            <person name="Raouche S."/>
            <person name="Rosso M.N."/>
        </authorList>
    </citation>
    <scope>NUCLEOTIDE SEQUENCE [LARGE SCALE GENOMIC DNA]</scope>
    <source>
        <strain evidence="1 2">BRFM 1820</strain>
    </source>
</reference>
<accession>A0A371D8T0</accession>
<organism evidence="1 2">
    <name type="scientific">Lentinus brumalis</name>
    <dbReference type="NCBI Taxonomy" id="2498619"/>
    <lineage>
        <taxon>Eukaryota</taxon>
        <taxon>Fungi</taxon>
        <taxon>Dikarya</taxon>
        <taxon>Basidiomycota</taxon>
        <taxon>Agaricomycotina</taxon>
        <taxon>Agaricomycetes</taxon>
        <taxon>Polyporales</taxon>
        <taxon>Polyporaceae</taxon>
        <taxon>Lentinus</taxon>
    </lineage>
</organism>
<proteinExistence type="predicted"/>
<dbReference type="AlphaFoldDB" id="A0A371D8T0"/>
<dbReference type="EMBL" id="KZ857408">
    <property type="protein sequence ID" value="RDX48939.1"/>
    <property type="molecule type" value="Genomic_DNA"/>
</dbReference>
<keyword evidence="2" id="KW-1185">Reference proteome</keyword>
<evidence type="ECO:0000313" key="1">
    <source>
        <dbReference type="EMBL" id="RDX48939.1"/>
    </source>
</evidence>
<evidence type="ECO:0000313" key="2">
    <source>
        <dbReference type="Proteomes" id="UP000256964"/>
    </source>
</evidence>
<gene>
    <name evidence="1" type="ORF">OH76DRAFT_1404133</name>
</gene>
<name>A0A371D8T0_9APHY</name>
<protein>
    <submittedName>
        <fullName evidence="1">Uncharacterized protein</fullName>
    </submittedName>
</protein>
<dbReference type="Proteomes" id="UP000256964">
    <property type="component" value="Unassembled WGS sequence"/>
</dbReference>
<sequence length="118" mass="12992">MTIAVTAWGLRSQALWASHQGWTWQVVKTRGGTRSRSGHLSSLPRLLVNACLDVRFLFVMDLAELSLSSRYGLRGQLRFLQLCSMPFKAGWGVSATRMTMVWCVIGEICSSGQGGLVS</sequence>